<feature type="coiled-coil region" evidence="1">
    <location>
        <begin position="244"/>
        <end position="276"/>
    </location>
</feature>
<dbReference type="AlphaFoldDB" id="A0A9P6NK35"/>
<name>A0A9P6NK35_9BASI</name>
<protein>
    <submittedName>
        <fullName evidence="2">Uncharacterized protein</fullName>
    </submittedName>
</protein>
<accession>A0A9P6NK35</accession>
<organism evidence="2 3">
    <name type="scientific">Cronartium quercuum f. sp. fusiforme G11</name>
    <dbReference type="NCBI Taxonomy" id="708437"/>
    <lineage>
        <taxon>Eukaryota</taxon>
        <taxon>Fungi</taxon>
        <taxon>Dikarya</taxon>
        <taxon>Basidiomycota</taxon>
        <taxon>Pucciniomycotina</taxon>
        <taxon>Pucciniomycetes</taxon>
        <taxon>Pucciniales</taxon>
        <taxon>Coleosporiaceae</taxon>
        <taxon>Cronartium</taxon>
    </lineage>
</organism>
<evidence type="ECO:0000313" key="3">
    <source>
        <dbReference type="Proteomes" id="UP000886653"/>
    </source>
</evidence>
<evidence type="ECO:0000256" key="1">
    <source>
        <dbReference type="SAM" id="Coils"/>
    </source>
</evidence>
<proteinExistence type="predicted"/>
<keyword evidence="1" id="KW-0175">Coiled coil</keyword>
<comment type="caution">
    <text evidence="2">The sequence shown here is derived from an EMBL/GenBank/DDBJ whole genome shotgun (WGS) entry which is preliminary data.</text>
</comment>
<evidence type="ECO:0000313" key="2">
    <source>
        <dbReference type="EMBL" id="KAG0145637.1"/>
    </source>
</evidence>
<dbReference type="EMBL" id="MU167273">
    <property type="protein sequence ID" value="KAG0145637.1"/>
    <property type="molecule type" value="Genomic_DNA"/>
</dbReference>
<gene>
    <name evidence="2" type="ORF">CROQUDRAFT_107689</name>
</gene>
<keyword evidence="3" id="KW-1185">Reference proteome</keyword>
<reference evidence="2" key="1">
    <citation type="submission" date="2013-11" db="EMBL/GenBank/DDBJ databases">
        <title>Genome sequence of the fusiform rust pathogen reveals effectors for host alternation and coevolution with pine.</title>
        <authorList>
            <consortium name="DOE Joint Genome Institute"/>
            <person name="Smith K."/>
            <person name="Pendleton A."/>
            <person name="Kubisiak T."/>
            <person name="Anderson C."/>
            <person name="Salamov A."/>
            <person name="Aerts A."/>
            <person name="Riley R."/>
            <person name="Clum A."/>
            <person name="Lindquist E."/>
            <person name="Ence D."/>
            <person name="Campbell M."/>
            <person name="Kronenberg Z."/>
            <person name="Feau N."/>
            <person name="Dhillon B."/>
            <person name="Hamelin R."/>
            <person name="Burleigh J."/>
            <person name="Smith J."/>
            <person name="Yandell M."/>
            <person name="Nelson C."/>
            <person name="Grigoriev I."/>
            <person name="Davis J."/>
        </authorList>
    </citation>
    <scope>NUCLEOTIDE SEQUENCE</scope>
    <source>
        <strain evidence="2">G11</strain>
    </source>
</reference>
<sequence length="459" mass="52217">MVFEYRLKAHFRYPGMNLFGIVVSLVVLTRLMYHCKALPMETKLFSGTQEISAGREASQGLETLAHQSITAPPDSAVQDGQRVDDLLRSSSSQADPLAYHIPVSASSIEKVKAAISSRVENFLALPKKWIQRIWRATVNHLKKRLPRWFVGEEELKTIAATRESIVADRIDFRIPSIDLLNSKQENLKIVEEILKQGSSLYNPRYAKYLSESVKQEQTKFLKTVREEINRLEALKFLETGLGKLGEEQEKIITAENELKTASIEDLQKKLSQIQLEQTRFLDFTPLTPIRNYLVHYGSKNPELASKLGRINALTGTIVENYDKLVSRLSDIDQKIELLSNLDQQLLIKQRQFNEVSMIKIKFNGPEIQTGLGKNYPPVVASDEGEKVVRHQQFLEHVSKKVDELLSIEIDQEITQYQRRLTDLKQAALREGSRVDAALSKEWNSRLPHVESENVGDIAG</sequence>
<dbReference type="Proteomes" id="UP000886653">
    <property type="component" value="Unassembled WGS sequence"/>
</dbReference>